<dbReference type="Proteomes" id="UP000307602">
    <property type="component" value="Unassembled WGS sequence"/>
</dbReference>
<proteinExistence type="predicted"/>
<comment type="caution">
    <text evidence="2">The sequence shown here is derived from an EMBL/GenBank/DDBJ whole genome shotgun (WGS) entry which is preliminary data.</text>
</comment>
<dbReference type="SUPFAM" id="SSF55729">
    <property type="entry name" value="Acyl-CoA N-acyltransferases (Nat)"/>
    <property type="match status" value="1"/>
</dbReference>
<dbReference type="GO" id="GO:0016747">
    <property type="term" value="F:acyltransferase activity, transferring groups other than amino-acyl groups"/>
    <property type="evidence" value="ECO:0007669"/>
    <property type="project" value="InterPro"/>
</dbReference>
<dbReference type="Gene3D" id="3.40.630.30">
    <property type="match status" value="1"/>
</dbReference>
<evidence type="ECO:0000313" key="2">
    <source>
        <dbReference type="EMBL" id="TGV00719.1"/>
    </source>
</evidence>
<evidence type="ECO:0000313" key="3">
    <source>
        <dbReference type="Proteomes" id="UP000307602"/>
    </source>
</evidence>
<accession>A0A4S1DS47</accession>
<dbReference type="AlphaFoldDB" id="A0A4S1DS47"/>
<gene>
    <name evidence="2" type="ORF">EM932_18670</name>
</gene>
<sequence>MAQIVYKRAETNEELQQILDLQRVNIKPSLSNEAIKAEGFVSVMHTFDVLKRMNDACPHIIAVHKEKIIGYALCMLNAFRNDVPTLIPMFEYMDGIIASKNLSELHYLIMGQICIDKAYRKQGIFKKLYYYFRDELKSDFDAVITEVNSKNSRSSEAHRAVGFNTLDVHTEAGENWELIIWKWI</sequence>
<organism evidence="2 3">
    <name type="scientific">Flavivirga rizhaonensis</name>
    <dbReference type="NCBI Taxonomy" id="2559571"/>
    <lineage>
        <taxon>Bacteria</taxon>
        <taxon>Pseudomonadati</taxon>
        <taxon>Bacteroidota</taxon>
        <taxon>Flavobacteriia</taxon>
        <taxon>Flavobacteriales</taxon>
        <taxon>Flavobacteriaceae</taxon>
        <taxon>Flavivirga</taxon>
    </lineage>
</organism>
<dbReference type="RefSeq" id="WP_135878727.1">
    <property type="nucleotide sequence ID" value="NZ_SRSO01000036.1"/>
</dbReference>
<keyword evidence="3" id="KW-1185">Reference proteome</keyword>
<name>A0A4S1DS47_9FLAO</name>
<dbReference type="InterPro" id="IPR000182">
    <property type="entry name" value="GNAT_dom"/>
</dbReference>
<dbReference type="Pfam" id="PF00583">
    <property type="entry name" value="Acetyltransf_1"/>
    <property type="match status" value="1"/>
</dbReference>
<evidence type="ECO:0000259" key="1">
    <source>
        <dbReference type="PROSITE" id="PS51186"/>
    </source>
</evidence>
<dbReference type="PROSITE" id="PS51186">
    <property type="entry name" value="GNAT"/>
    <property type="match status" value="1"/>
</dbReference>
<dbReference type="InterPro" id="IPR016181">
    <property type="entry name" value="Acyl_CoA_acyltransferase"/>
</dbReference>
<protein>
    <submittedName>
        <fullName evidence="2">GNAT family N-acetyltransferase</fullName>
    </submittedName>
</protein>
<feature type="domain" description="N-acetyltransferase" evidence="1">
    <location>
        <begin position="4"/>
        <end position="184"/>
    </location>
</feature>
<dbReference type="OrthoDB" id="5109343at2"/>
<keyword evidence="2" id="KW-0808">Transferase</keyword>
<reference evidence="2 3" key="1">
    <citation type="submission" date="2019-04" db="EMBL/GenBank/DDBJ databases">
        <authorList>
            <person name="Liu A."/>
        </authorList>
    </citation>
    <scope>NUCLEOTIDE SEQUENCE [LARGE SCALE GENOMIC DNA]</scope>
    <source>
        <strain evidence="2 3">RZ03</strain>
    </source>
</reference>
<dbReference type="EMBL" id="SRSO01000036">
    <property type="protein sequence ID" value="TGV00719.1"/>
    <property type="molecule type" value="Genomic_DNA"/>
</dbReference>